<evidence type="ECO:0000313" key="6">
    <source>
        <dbReference type="EMBL" id="PZO87422.1"/>
    </source>
</evidence>
<organism evidence="6 7">
    <name type="scientific">Micavibrio aeruginosavorus</name>
    <dbReference type="NCBI Taxonomy" id="349221"/>
    <lineage>
        <taxon>Bacteria</taxon>
        <taxon>Pseudomonadati</taxon>
        <taxon>Bdellovibrionota</taxon>
        <taxon>Bdellovibrionia</taxon>
        <taxon>Bdellovibrionales</taxon>
        <taxon>Pseudobdellovibrionaceae</taxon>
        <taxon>Micavibrio</taxon>
    </lineage>
</organism>
<dbReference type="PANTHER" id="PTHR43701">
    <property type="entry name" value="MEMBRANE TRANSPORTER PROTEIN MJ0441-RELATED"/>
    <property type="match status" value="1"/>
</dbReference>
<feature type="transmembrane region" description="Helical" evidence="5">
    <location>
        <begin position="107"/>
        <end position="131"/>
    </location>
</feature>
<reference evidence="6 7" key="1">
    <citation type="submission" date="2017-08" db="EMBL/GenBank/DDBJ databases">
        <title>Infants hospitalized years apart are colonized by the same room-sourced microbial strains.</title>
        <authorList>
            <person name="Brooks B."/>
            <person name="Olm M.R."/>
            <person name="Firek B.A."/>
            <person name="Baker R."/>
            <person name="Thomas B.C."/>
            <person name="Morowitz M.J."/>
            <person name="Banfield J.F."/>
        </authorList>
    </citation>
    <scope>NUCLEOTIDE SEQUENCE [LARGE SCALE GENOMIC DNA]</scope>
    <source>
        <strain evidence="6">S2_018_000_R2_104</strain>
    </source>
</reference>
<protein>
    <recommendedName>
        <fullName evidence="5">Probable membrane transporter protein</fullName>
    </recommendedName>
</protein>
<keyword evidence="3 5" id="KW-1133">Transmembrane helix</keyword>
<evidence type="ECO:0000256" key="5">
    <source>
        <dbReference type="RuleBase" id="RU363041"/>
    </source>
</evidence>
<evidence type="ECO:0000256" key="1">
    <source>
        <dbReference type="ARBA" id="ARBA00004141"/>
    </source>
</evidence>
<evidence type="ECO:0000256" key="3">
    <source>
        <dbReference type="ARBA" id="ARBA00022989"/>
    </source>
</evidence>
<evidence type="ECO:0000256" key="2">
    <source>
        <dbReference type="ARBA" id="ARBA00022692"/>
    </source>
</evidence>
<feature type="non-terminal residue" evidence="6">
    <location>
        <position position="253"/>
    </location>
</feature>
<keyword evidence="4 5" id="KW-0472">Membrane</keyword>
<feature type="transmembrane region" description="Helical" evidence="5">
    <location>
        <begin position="197"/>
        <end position="215"/>
    </location>
</feature>
<feature type="transmembrane region" description="Helical" evidence="5">
    <location>
        <begin position="17"/>
        <end position="39"/>
    </location>
</feature>
<comment type="similarity">
    <text evidence="5">Belongs to the 4-toluene sulfonate uptake permease (TSUP) (TC 2.A.102) family.</text>
</comment>
<gene>
    <name evidence="6" type="ORF">DI626_04005</name>
</gene>
<comment type="caution">
    <text evidence="6">The sequence shown here is derived from an EMBL/GenBank/DDBJ whole genome shotgun (WGS) entry which is preliminary data.</text>
</comment>
<proteinExistence type="inferred from homology"/>
<evidence type="ECO:0000313" key="7">
    <source>
        <dbReference type="Proteomes" id="UP000249557"/>
    </source>
</evidence>
<dbReference type="EMBL" id="QFNK01000058">
    <property type="protein sequence ID" value="PZO87422.1"/>
    <property type="molecule type" value="Genomic_DNA"/>
</dbReference>
<name>A0A2W5A2C0_9BACT</name>
<dbReference type="InterPro" id="IPR002781">
    <property type="entry name" value="TM_pro_TauE-like"/>
</dbReference>
<dbReference type="GO" id="GO:0005886">
    <property type="term" value="C:plasma membrane"/>
    <property type="evidence" value="ECO:0007669"/>
    <property type="project" value="UniProtKB-SubCell"/>
</dbReference>
<comment type="subcellular location">
    <subcellularLocation>
        <location evidence="5">Cell membrane</location>
        <topology evidence="5">Multi-pass membrane protein</topology>
    </subcellularLocation>
    <subcellularLocation>
        <location evidence="1">Membrane</location>
        <topology evidence="1">Multi-pass membrane protein</topology>
    </subcellularLocation>
</comment>
<keyword evidence="5" id="KW-1003">Cell membrane</keyword>
<accession>A0A2W5A2C0</accession>
<dbReference type="AlphaFoldDB" id="A0A2W5A2C0"/>
<dbReference type="InterPro" id="IPR051598">
    <property type="entry name" value="TSUP/Inactive_protease-like"/>
</dbReference>
<dbReference type="PANTHER" id="PTHR43701:SF12">
    <property type="entry name" value="MEMBRANE TRANSPORTER PROTEIN YTNM-RELATED"/>
    <property type="match status" value="1"/>
</dbReference>
<keyword evidence="2 5" id="KW-0812">Transmembrane</keyword>
<dbReference type="Proteomes" id="UP000249557">
    <property type="component" value="Unassembled WGS sequence"/>
</dbReference>
<feature type="transmembrane region" description="Helical" evidence="5">
    <location>
        <begin position="222"/>
        <end position="250"/>
    </location>
</feature>
<sequence>MQIYLPIAEMSVPVESLVFLGVAVGFLSGVFGVGGGFLATPFLLFMGIPPAVAVGTQANQLIATSVTGVLGHMRRGNVDVHLGTVMLAGGFFGTIIGIFLFRMLQHFGQIDVVIAVSYVVLLGTIGSMMLFESISAIMNKSKVTEDVQSLSQREFFRNLPYKTRFLKSRLYMSALIPASIGFVGGILVSILGIGGGFIIVPAMIYILGMPTILVAGTSLFQIIFISAFSCILHAVANGTVDIILSLIMIVGGV</sequence>
<evidence type="ECO:0000256" key="4">
    <source>
        <dbReference type="ARBA" id="ARBA00023136"/>
    </source>
</evidence>
<dbReference type="Pfam" id="PF01925">
    <property type="entry name" value="TauE"/>
    <property type="match status" value="1"/>
</dbReference>
<feature type="transmembrane region" description="Helical" evidence="5">
    <location>
        <begin position="80"/>
        <end position="101"/>
    </location>
</feature>
<feature type="transmembrane region" description="Helical" evidence="5">
    <location>
        <begin position="170"/>
        <end position="191"/>
    </location>
</feature>